<dbReference type="AlphaFoldDB" id="A0A843UTJ1"/>
<reference evidence="1" key="1">
    <citation type="submission" date="2017-07" db="EMBL/GenBank/DDBJ databases">
        <title>Taro Niue Genome Assembly and Annotation.</title>
        <authorList>
            <person name="Atibalentja N."/>
            <person name="Keating K."/>
            <person name="Fields C.J."/>
        </authorList>
    </citation>
    <scope>NUCLEOTIDE SEQUENCE</scope>
    <source>
        <strain evidence="1">Niue_2</strain>
        <tissue evidence="1">Leaf</tissue>
    </source>
</reference>
<accession>A0A843UTJ1</accession>
<evidence type="ECO:0000313" key="1">
    <source>
        <dbReference type="EMBL" id="MQL86915.1"/>
    </source>
</evidence>
<comment type="caution">
    <text evidence="1">The sequence shown here is derived from an EMBL/GenBank/DDBJ whole genome shotgun (WGS) entry which is preliminary data.</text>
</comment>
<evidence type="ECO:0000313" key="2">
    <source>
        <dbReference type="Proteomes" id="UP000652761"/>
    </source>
</evidence>
<protein>
    <submittedName>
        <fullName evidence="1">Uncharacterized protein</fullName>
    </submittedName>
</protein>
<proteinExistence type="predicted"/>
<keyword evidence="2" id="KW-1185">Reference proteome</keyword>
<gene>
    <name evidence="1" type="ORF">Taro_019455</name>
</gene>
<sequence length="137" mass="15685">MKLRMHSDYSIKKWKNFPKHDRVLIFPFVWFLPQRGSIRCRNGLASPTPSPAFSSSAPAVLKSKHYSFPDQKMGGGLFHSLGGGIKSQRTTDYSMVFQWAWLNRMQNKNYFKPESADSETEFVAQGYNQSSSEGRIL</sequence>
<name>A0A843UTJ1_COLES</name>
<dbReference type="EMBL" id="NMUH01000938">
    <property type="protein sequence ID" value="MQL86915.1"/>
    <property type="molecule type" value="Genomic_DNA"/>
</dbReference>
<organism evidence="1 2">
    <name type="scientific">Colocasia esculenta</name>
    <name type="common">Wild taro</name>
    <name type="synonym">Arum esculentum</name>
    <dbReference type="NCBI Taxonomy" id="4460"/>
    <lineage>
        <taxon>Eukaryota</taxon>
        <taxon>Viridiplantae</taxon>
        <taxon>Streptophyta</taxon>
        <taxon>Embryophyta</taxon>
        <taxon>Tracheophyta</taxon>
        <taxon>Spermatophyta</taxon>
        <taxon>Magnoliopsida</taxon>
        <taxon>Liliopsida</taxon>
        <taxon>Araceae</taxon>
        <taxon>Aroideae</taxon>
        <taxon>Colocasieae</taxon>
        <taxon>Colocasia</taxon>
    </lineage>
</organism>
<dbReference type="Proteomes" id="UP000652761">
    <property type="component" value="Unassembled WGS sequence"/>
</dbReference>